<evidence type="ECO:0000313" key="2">
    <source>
        <dbReference type="EMBL" id="KAF8912966.1"/>
    </source>
</evidence>
<dbReference type="AlphaFoldDB" id="A0A9P5P211"/>
<protein>
    <submittedName>
        <fullName evidence="2">Uncharacterized protein</fullName>
    </submittedName>
</protein>
<comment type="caution">
    <text evidence="2">The sequence shown here is derived from an EMBL/GenBank/DDBJ whole genome shotgun (WGS) entry which is preliminary data.</text>
</comment>
<gene>
    <name evidence="2" type="ORF">CPB84DRAFT_493218</name>
</gene>
<feature type="region of interest" description="Disordered" evidence="1">
    <location>
        <begin position="119"/>
        <end position="165"/>
    </location>
</feature>
<accession>A0A9P5P211</accession>
<organism evidence="2 3">
    <name type="scientific">Gymnopilus junonius</name>
    <name type="common">Spectacular rustgill mushroom</name>
    <name type="synonym">Gymnopilus spectabilis subsp. junonius</name>
    <dbReference type="NCBI Taxonomy" id="109634"/>
    <lineage>
        <taxon>Eukaryota</taxon>
        <taxon>Fungi</taxon>
        <taxon>Dikarya</taxon>
        <taxon>Basidiomycota</taxon>
        <taxon>Agaricomycotina</taxon>
        <taxon>Agaricomycetes</taxon>
        <taxon>Agaricomycetidae</taxon>
        <taxon>Agaricales</taxon>
        <taxon>Agaricineae</taxon>
        <taxon>Hymenogastraceae</taxon>
        <taxon>Gymnopilus</taxon>
    </lineage>
</organism>
<name>A0A9P5P211_GYMJU</name>
<evidence type="ECO:0000313" key="3">
    <source>
        <dbReference type="Proteomes" id="UP000724874"/>
    </source>
</evidence>
<reference evidence="2" key="1">
    <citation type="submission" date="2020-11" db="EMBL/GenBank/DDBJ databases">
        <authorList>
            <consortium name="DOE Joint Genome Institute"/>
            <person name="Ahrendt S."/>
            <person name="Riley R."/>
            <person name="Andreopoulos W."/>
            <person name="LaButti K."/>
            <person name="Pangilinan J."/>
            <person name="Ruiz-duenas F.J."/>
            <person name="Barrasa J.M."/>
            <person name="Sanchez-Garcia M."/>
            <person name="Camarero S."/>
            <person name="Miyauchi S."/>
            <person name="Serrano A."/>
            <person name="Linde D."/>
            <person name="Babiker R."/>
            <person name="Drula E."/>
            <person name="Ayuso-Fernandez I."/>
            <person name="Pacheco R."/>
            <person name="Padilla G."/>
            <person name="Ferreira P."/>
            <person name="Barriuso J."/>
            <person name="Kellner H."/>
            <person name="Castanera R."/>
            <person name="Alfaro M."/>
            <person name="Ramirez L."/>
            <person name="Pisabarro A.G."/>
            <person name="Kuo A."/>
            <person name="Tritt A."/>
            <person name="Lipzen A."/>
            <person name="He G."/>
            <person name="Yan M."/>
            <person name="Ng V."/>
            <person name="Cullen D."/>
            <person name="Martin F."/>
            <person name="Rosso M.-N."/>
            <person name="Henrissat B."/>
            <person name="Hibbett D."/>
            <person name="Martinez A.T."/>
            <person name="Grigoriev I.V."/>
        </authorList>
    </citation>
    <scope>NUCLEOTIDE SEQUENCE</scope>
    <source>
        <strain evidence="2">AH 44721</strain>
    </source>
</reference>
<dbReference type="Proteomes" id="UP000724874">
    <property type="component" value="Unassembled WGS sequence"/>
</dbReference>
<sequence>MSTLRDTVPNYPLKCPTTDKVLCPETLVGIMAETPETREICNSKPHTTITYISQPPIPRTQLQTRTFWPTRTMPNWTRIHRRIPKGLSFTFPTTQHMPLRPPNTGNKRTYPPRMSEIHPVSGHTAKSGAFTRTGNPIIPPNPPRFEDEPIVNDTDGSDEEDEGGG</sequence>
<keyword evidence="3" id="KW-1185">Reference proteome</keyword>
<evidence type="ECO:0000256" key="1">
    <source>
        <dbReference type="SAM" id="MobiDB-lite"/>
    </source>
</evidence>
<dbReference type="EMBL" id="JADNYJ010000002">
    <property type="protein sequence ID" value="KAF8912966.1"/>
    <property type="molecule type" value="Genomic_DNA"/>
</dbReference>
<feature type="compositionally biased region" description="Acidic residues" evidence="1">
    <location>
        <begin position="155"/>
        <end position="165"/>
    </location>
</feature>
<proteinExistence type="predicted"/>